<dbReference type="SUPFAM" id="SSF52540">
    <property type="entry name" value="P-loop containing nucleoside triphosphate hydrolases"/>
    <property type="match status" value="1"/>
</dbReference>
<dbReference type="Pfam" id="PF00196">
    <property type="entry name" value="GerE"/>
    <property type="match status" value="1"/>
</dbReference>
<dbReference type="Pfam" id="PF13191">
    <property type="entry name" value="AAA_16"/>
    <property type="match status" value="1"/>
</dbReference>
<dbReference type="InterPro" id="IPR003593">
    <property type="entry name" value="AAA+_ATPase"/>
</dbReference>
<dbReference type="Pfam" id="PF13424">
    <property type="entry name" value="TPR_12"/>
    <property type="match status" value="1"/>
</dbReference>
<dbReference type="PRINTS" id="PR00038">
    <property type="entry name" value="HTHLUXR"/>
</dbReference>
<dbReference type="Gene3D" id="1.10.10.10">
    <property type="entry name" value="Winged helix-like DNA-binding domain superfamily/Winged helix DNA-binding domain"/>
    <property type="match status" value="1"/>
</dbReference>
<accession>A0ABV6M4X6</accession>
<proteinExistence type="predicted"/>
<evidence type="ECO:0000313" key="4">
    <source>
        <dbReference type="EMBL" id="MFC0529577.1"/>
    </source>
</evidence>
<evidence type="ECO:0000256" key="1">
    <source>
        <dbReference type="ARBA" id="ARBA00022741"/>
    </source>
</evidence>
<dbReference type="Gene3D" id="3.40.50.300">
    <property type="entry name" value="P-loop containing nucleotide triphosphate hydrolases"/>
    <property type="match status" value="1"/>
</dbReference>
<comment type="caution">
    <text evidence="4">The sequence shown here is derived from an EMBL/GenBank/DDBJ whole genome shotgun (WGS) entry which is preliminary data.</text>
</comment>
<reference evidence="4 5" key="1">
    <citation type="submission" date="2024-09" db="EMBL/GenBank/DDBJ databases">
        <authorList>
            <person name="Sun Q."/>
            <person name="Mori K."/>
        </authorList>
    </citation>
    <scope>NUCLEOTIDE SEQUENCE [LARGE SCALE GENOMIC DNA]</scope>
    <source>
        <strain evidence="4 5">TBRC 3947</strain>
    </source>
</reference>
<dbReference type="SMART" id="SM00421">
    <property type="entry name" value="HTH_LUXR"/>
    <property type="match status" value="1"/>
</dbReference>
<dbReference type="SUPFAM" id="SSF48452">
    <property type="entry name" value="TPR-like"/>
    <property type="match status" value="2"/>
</dbReference>
<organism evidence="4 5">
    <name type="scientific">Phytohabitans kaempferiae</name>
    <dbReference type="NCBI Taxonomy" id="1620943"/>
    <lineage>
        <taxon>Bacteria</taxon>
        <taxon>Bacillati</taxon>
        <taxon>Actinomycetota</taxon>
        <taxon>Actinomycetes</taxon>
        <taxon>Micromonosporales</taxon>
        <taxon>Micromonosporaceae</taxon>
    </lineage>
</organism>
<dbReference type="InterPro" id="IPR016032">
    <property type="entry name" value="Sig_transdc_resp-reg_C-effctor"/>
</dbReference>
<name>A0ABV6M4X6_9ACTN</name>
<evidence type="ECO:0000256" key="2">
    <source>
        <dbReference type="ARBA" id="ARBA00022840"/>
    </source>
</evidence>
<dbReference type="RefSeq" id="WP_377252475.1">
    <property type="nucleotide sequence ID" value="NZ_JBHLUH010000036.1"/>
</dbReference>
<dbReference type="SMART" id="SM00382">
    <property type="entry name" value="AAA"/>
    <property type="match status" value="1"/>
</dbReference>
<dbReference type="PROSITE" id="PS00622">
    <property type="entry name" value="HTH_LUXR_1"/>
    <property type="match status" value="1"/>
</dbReference>
<keyword evidence="1" id="KW-0547">Nucleotide-binding</keyword>
<sequence length="942" mass="99877">MIETRFAPSLIGRQRHLDRTREWVTTLATGRGRAVLVEGEPGIGKSSLMRAVADEAKAASCQVFWASCDELSQAFPLLPLLDALESAPVASGPAEIAELLRAESAPGNGVDQVAAATERLLDLVDELCATAPVLLVVDDLQWADPATVQTLGRLARALHQLPLLVAGVMRPVPIREDLKALSRLVAPADRQRLHSLSEAEVARLVENAAGGKPGPRLLRLAAGAAGNPLYVIELVDALARGGALTVEGGLVEATGTRTPGSLAAAIADRVEFLSAPGRGLLRAAALLGVDFSVSELAMVSGQSVGELMPVLDEAILAGVLRENDFALAFRHPLIRAALYEEMPAAVRAAWHRDAARALADGGAPAERVARQLLPAFQRDDAPGVADEWMVRWLVDTGQRLVARAPGAAIPLLRRAVAAIPAGVAPHDLLACRLADALYRAGEPAGAADVANSALDYVTRPDYLVDLHWTLAQCRAMEGRAAESLTALERALSLPGIEPRHRSRLQVLSARTHCMLGRLDAAERLADAALASATAVGERWATGWALGVLTIVRGMRGEVAEALPLFDQALSVAEGHPGLADLRLVLQINQAAALSNLDRHDAAIRAAEQVRQLADEAGNVVRLGQAQTVLGELLFAVGRWDDALSEVDLVSRVSKDPAAECLDQGVAARIRLHRGDASAGHHLAEAQSEAERLGDVVIGAYTLARSLEREQADRPAEALAVLMDALVASAEEVEQMAELLADAARLAVSLGDGKAAREILTQAESVVLAGAPHREAITPHCRGLVDRDPDLLLTAAERYSVAGRPLPQAQALEAAGAVLAERGDLAGARTHFTSAYGIYSDLGADWDLARTQAKFRSYGIRRGPHARHRRADSGWGSLTPTEMKVAGLVAEGMSNPQIAAHLFLSRRTVQTHVSHILAKLQLHSRTEIAREASRRGAGFDQAS</sequence>
<evidence type="ECO:0000259" key="3">
    <source>
        <dbReference type="PROSITE" id="PS50043"/>
    </source>
</evidence>
<dbReference type="CDD" id="cd06170">
    <property type="entry name" value="LuxR_C_like"/>
    <property type="match status" value="1"/>
</dbReference>
<dbReference type="InterPro" id="IPR011990">
    <property type="entry name" value="TPR-like_helical_dom_sf"/>
</dbReference>
<dbReference type="Gene3D" id="1.25.40.10">
    <property type="entry name" value="Tetratricopeptide repeat domain"/>
    <property type="match status" value="2"/>
</dbReference>
<feature type="domain" description="HTH luxR-type" evidence="3">
    <location>
        <begin position="870"/>
        <end position="935"/>
    </location>
</feature>
<dbReference type="InterPro" id="IPR000792">
    <property type="entry name" value="Tscrpt_reg_LuxR_C"/>
</dbReference>
<evidence type="ECO:0000313" key="5">
    <source>
        <dbReference type="Proteomes" id="UP001589867"/>
    </source>
</evidence>
<dbReference type="Proteomes" id="UP001589867">
    <property type="component" value="Unassembled WGS sequence"/>
</dbReference>
<dbReference type="PANTHER" id="PTHR16305:SF35">
    <property type="entry name" value="TRANSCRIPTIONAL ACTIVATOR DOMAIN"/>
    <property type="match status" value="1"/>
</dbReference>
<dbReference type="SUPFAM" id="SSF46894">
    <property type="entry name" value="C-terminal effector domain of the bipartite response regulators"/>
    <property type="match status" value="1"/>
</dbReference>
<protein>
    <submittedName>
        <fullName evidence="4">AAA family ATPase</fullName>
    </submittedName>
</protein>
<dbReference type="InterPro" id="IPR036388">
    <property type="entry name" value="WH-like_DNA-bd_sf"/>
</dbReference>
<dbReference type="InterPro" id="IPR027417">
    <property type="entry name" value="P-loop_NTPase"/>
</dbReference>
<dbReference type="PANTHER" id="PTHR16305">
    <property type="entry name" value="TESTICULAR SOLUBLE ADENYLYL CYCLASE"/>
    <property type="match status" value="1"/>
</dbReference>
<dbReference type="EMBL" id="JBHLUH010000036">
    <property type="protein sequence ID" value="MFC0529577.1"/>
    <property type="molecule type" value="Genomic_DNA"/>
</dbReference>
<keyword evidence="5" id="KW-1185">Reference proteome</keyword>
<keyword evidence="2" id="KW-0067">ATP-binding</keyword>
<dbReference type="InterPro" id="IPR041664">
    <property type="entry name" value="AAA_16"/>
</dbReference>
<gene>
    <name evidence="4" type="ORF">ACFFIA_18125</name>
</gene>
<dbReference type="PROSITE" id="PS50043">
    <property type="entry name" value="HTH_LUXR_2"/>
    <property type="match status" value="1"/>
</dbReference>